<keyword evidence="2" id="KW-1185">Reference proteome</keyword>
<name>A0YF80_9GAMM</name>
<dbReference type="Proteomes" id="UP000004931">
    <property type="component" value="Unassembled WGS sequence"/>
</dbReference>
<accession>A0YF80</accession>
<comment type="caution">
    <text evidence="1">The sequence shown here is derived from an EMBL/GenBank/DDBJ whole genome shotgun (WGS) entry which is preliminary data.</text>
</comment>
<protein>
    <submittedName>
        <fullName evidence="1">Uncharacterized protein</fullName>
    </submittedName>
</protein>
<evidence type="ECO:0000313" key="2">
    <source>
        <dbReference type="Proteomes" id="UP000004931"/>
    </source>
</evidence>
<dbReference type="STRING" id="247633.GP2143_01012"/>
<organism evidence="1 2">
    <name type="scientific">marine gamma proteobacterium HTCC2143</name>
    <dbReference type="NCBI Taxonomy" id="247633"/>
    <lineage>
        <taxon>Bacteria</taxon>
        <taxon>Pseudomonadati</taxon>
        <taxon>Pseudomonadota</taxon>
        <taxon>Gammaproteobacteria</taxon>
        <taxon>Cellvibrionales</taxon>
        <taxon>Spongiibacteraceae</taxon>
        <taxon>BD1-7 clade</taxon>
    </lineage>
</organism>
<gene>
    <name evidence="1" type="ORF">GP2143_01012</name>
</gene>
<dbReference type="AlphaFoldDB" id="A0YF80"/>
<reference evidence="1 2" key="1">
    <citation type="journal article" date="2010" name="J. Bacteriol.">
        <title>Genome sequence of the oligotrophic marine Gammaproteobacterium HTCC2143, isolated from the Oregon Coast.</title>
        <authorList>
            <person name="Oh H.M."/>
            <person name="Kang I."/>
            <person name="Ferriera S."/>
            <person name="Giovannoni S.J."/>
            <person name="Cho J.C."/>
        </authorList>
    </citation>
    <scope>NUCLEOTIDE SEQUENCE [LARGE SCALE GENOMIC DNA]</scope>
    <source>
        <strain evidence="1 2">HTCC2143</strain>
    </source>
</reference>
<dbReference type="EMBL" id="AAVT01000007">
    <property type="protein sequence ID" value="EAW30675.1"/>
    <property type="molecule type" value="Genomic_DNA"/>
</dbReference>
<evidence type="ECO:0000313" key="1">
    <source>
        <dbReference type="EMBL" id="EAW30675.1"/>
    </source>
</evidence>
<proteinExistence type="predicted"/>
<sequence>MIPLTESHIAEIMLRQKLPGSWQIYDHHDYLPEQENEDARKGACAHACSIIGGQRRKTIWISTSSAEVFV</sequence>